<sequence length="82" mass="8519">MQITITAAALAARRAADAARGRRYRAAAAANLAGVALDREHVAALKSVQRALRAPSRAAAIRASIMLAAELIAMQSKRGAQP</sequence>
<dbReference type="AlphaFoldDB" id="A0A4S3KKN2"/>
<dbReference type="STRING" id="993689.GCA_002077135_02397"/>
<accession>A0A4S3KKN2</accession>
<protein>
    <submittedName>
        <fullName evidence="1">Uncharacterized protein</fullName>
    </submittedName>
</protein>
<gene>
    <name evidence="1" type="ORF">B1806_11330</name>
</gene>
<reference evidence="1 2" key="1">
    <citation type="submission" date="2017-02" db="EMBL/GenBank/DDBJ databases">
        <title>Whole genome sequencing of Metallibacterium scheffleri DSM 24874 (T).</title>
        <authorList>
            <person name="Kumar S."/>
            <person name="Patil P."/>
            <person name="Patil P.B."/>
        </authorList>
    </citation>
    <scope>NUCLEOTIDE SEQUENCE [LARGE SCALE GENOMIC DNA]</scope>
    <source>
        <strain evidence="1 2">DSM 24874</strain>
    </source>
</reference>
<proteinExistence type="predicted"/>
<dbReference type="EMBL" id="MWQO01000040">
    <property type="protein sequence ID" value="THD09316.1"/>
    <property type="molecule type" value="Genomic_DNA"/>
</dbReference>
<dbReference type="Proteomes" id="UP000307749">
    <property type="component" value="Unassembled WGS sequence"/>
</dbReference>
<keyword evidence="2" id="KW-1185">Reference proteome</keyword>
<organism evidence="1 2">
    <name type="scientific">Metallibacterium scheffleri</name>
    <dbReference type="NCBI Taxonomy" id="993689"/>
    <lineage>
        <taxon>Bacteria</taxon>
        <taxon>Pseudomonadati</taxon>
        <taxon>Pseudomonadota</taxon>
        <taxon>Gammaproteobacteria</taxon>
        <taxon>Lysobacterales</taxon>
        <taxon>Rhodanobacteraceae</taxon>
        <taxon>Metallibacterium</taxon>
    </lineage>
</organism>
<evidence type="ECO:0000313" key="1">
    <source>
        <dbReference type="EMBL" id="THD09316.1"/>
    </source>
</evidence>
<evidence type="ECO:0000313" key="2">
    <source>
        <dbReference type="Proteomes" id="UP000307749"/>
    </source>
</evidence>
<comment type="caution">
    <text evidence="1">The sequence shown here is derived from an EMBL/GenBank/DDBJ whole genome shotgun (WGS) entry which is preliminary data.</text>
</comment>
<name>A0A4S3KKN2_9GAMM</name>